<feature type="region of interest" description="Disordered" evidence="1">
    <location>
        <begin position="131"/>
        <end position="157"/>
    </location>
</feature>
<evidence type="ECO:0000313" key="2">
    <source>
        <dbReference type="EMBL" id="ESL06731.1"/>
    </source>
</evidence>
<feature type="compositionally biased region" description="Polar residues" evidence="1">
    <location>
        <begin position="506"/>
        <end position="519"/>
    </location>
</feature>
<dbReference type="OrthoDB" id="9996127at2759"/>
<proteinExistence type="predicted"/>
<evidence type="ECO:0000256" key="1">
    <source>
        <dbReference type="SAM" id="MobiDB-lite"/>
    </source>
</evidence>
<comment type="caution">
    <text evidence="2">The sequence shown here is derived from an EMBL/GenBank/DDBJ whole genome shotgun (WGS) entry which is preliminary data.</text>
</comment>
<dbReference type="Proteomes" id="UP000031737">
    <property type="component" value="Unassembled WGS sequence"/>
</dbReference>
<gene>
    <name evidence="2" type="ORF">TRSC58_05592</name>
</gene>
<dbReference type="GO" id="GO:0032006">
    <property type="term" value="P:regulation of TOR signaling"/>
    <property type="evidence" value="ECO:0007669"/>
    <property type="project" value="TreeGrafter"/>
</dbReference>
<dbReference type="PANTHER" id="PTHR16317:SF1">
    <property type="entry name" value="KICSTOR COMPLEX PROTEIN ITFG2"/>
    <property type="match status" value="1"/>
</dbReference>
<accession>A0A061IXY4</accession>
<dbReference type="PANTHER" id="PTHR16317">
    <property type="entry name" value="INTEGRIN ALPHA REPEAT DOMAIN-CONTAINING"/>
    <property type="match status" value="1"/>
</dbReference>
<feature type="compositionally biased region" description="Polar residues" evidence="1">
    <location>
        <begin position="133"/>
        <end position="157"/>
    </location>
</feature>
<name>A0A061IXY4_TRYRA</name>
<protein>
    <submittedName>
        <fullName evidence="2">FG-GAP repeat protein</fullName>
    </submittedName>
</protein>
<organism evidence="2 3">
    <name type="scientific">Trypanosoma rangeli SC58</name>
    <dbReference type="NCBI Taxonomy" id="429131"/>
    <lineage>
        <taxon>Eukaryota</taxon>
        <taxon>Discoba</taxon>
        <taxon>Euglenozoa</taxon>
        <taxon>Kinetoplastea</taxon>
        <taxon>Metakinetoplastina</taxon>
        <taxon>Trypanosomatida</taxon>
        <taxon>Trypanosomatidae</taxon>
        <taxon>Trypanosoma</taxon>
        <taxon>Herpetosoma</taxon>
    </lineage>
</organism>
<dbReference type="VEuPathDB" id="TriTrypDB:TRSC58_05592"/>
<dbReference type="InterPro" id="IPR031793">
    <property type="entry name" value="KICSTOR_ITFG2"/>
</dbReference>
<evidence type="ECO:0000313" key="3">
    <source>
        <dbReference type="Proteomes" id="UP000031737"/>
    </source>
</evidence>
<feature type="region of interest" description="Disordered" evidence="1">
    <location>
        <begin position="506"/>
        <end position="528"/>
    </location>
</feature>
<reference evidence="2 3" key="1">
    <citation type="submission" date="2013-07" db="EMBL/GenBank/DDBJ databases">
        <authorList>
            <person name="Stoco P.H."/>
            <person name="Wagner G."/>
            <person name="Gerber A."/>
            <person name="Zaha A."/>
            <person name="Thompson C."/>
            <person name="Bartholomeu D.C."/>
            <person name="Luckemeyer D.D."/>
            <person name="Bahia D."/>
            <person name="Loreto E."/>
            <person name="Prestes E.B."/>
            <person name="Lima F.M."/>
            <person name="Rodrigues-Luiz G."/>
            <person name="Vallejo G.A."/>
            <person name="Filho J.F."/>
            <person name="Monteiro K.M."/>
            <person name="Tyler K.M."/>
            <person name="de Almeida L.G."/>
            <person name="Ortiz M.F."/>
            <person name="Siervo M.A."/>
            <person name="de Moraes M.H."/>
            <person name="Cunha O.L."/>
            <person name="Mendonca-Neto R."/>
            <person name="Silva R."/>
            <person name="Teixeira S.M."/>
            <person name="Murta S.M."/>
            <person name="Sincero T.C."/>
            <person name="Mendes T.A."/>
            <person name="Urmenyi T.P."/>
            <person name="Silva V.G."/>
            <person name="da Rocha W.D."/>
            <person name="Andersson B."/>
            <person name="Romanha A.J."/>
            <person name="Steindel M."/>
            <person name="de Vasconcelos A.T."/>
            <person name="Grisard E.C."/>
        </authorList>
    </citation>
    <scope>NUCLEOTIDE SEQUENCE [LARGE SCALE GENOMIC DNA]</scope>
    <source>
        <strain evidence="2 3">SC58</strain>
    </source>
</reference>
<keyword evidence="3" id="KW-1185">Reference proteome</keyword>
<dbReference type="EMBL" id="AUPL01005592">
    <property type="protein sequence ID" value="ESL06731.1"/>
    <property type="molecule type" value="Genomic_DNA"/>
</dbReference>
<dbReference type="AlphaFoldDB" id="A0A061IXY4"/>
<sequence>MSVGFYSLIDDTNVSSNCGSSGFSEVRRLPATQVNSWEFRKHAQEGSVMPNALVACDVDGDGVAEVVFGTTGGQLLVVKADRRMPIYSRTLTATISIVLYNMAYRRLVVLTLEGQCEVTEGFLVGGCRAAPPASSTSGQNKRQHDAVSTPSVENSSHLTNYVTGQDEGMKVNNTPCMSSHVFCVAPNCTCGDITAEEGATTVFLGSDNCIYAYSLTPGGECLGSLFLQAPVTSMRCFTVPFATEGHLHVLSPPPLPSPKNTAATTQKPLDDLFSGNGEVCGGDPQQPVEGATLLLLSCQEHLVLLNASTSSVRAWGVSGQSRCVAMLEEAAEDSLGKGTIRDACMASCSSVHSTEVLFSDYAANARTTLLQPLWQCWMSRLSELQQQPYSRTFSVDEGHAQGGKRKASLEGGAVPVSDIVNAVAREEVGLSPSMQLVRRSLGTSVVAGGASHRREDSEMPLDVLEHSLQVSFAVDVAVGRDKLQFAVVGEDGRWFIFEMSPAYNGSPTEAGRTVSSATPDKTAHPEAPRKGVDASILCIASGNLKPRWMLQCFCYFCAGNNEFCAVFFSTEGTCYLVDGNSKTCIESYLKADALSCAIVKGGVMGNTMHPCWASSSRAATNMPTGVSPASLQPQSRFGCCCGCNGGSVETRNNRKIFLVCVTMDEIVLSSVGGESFFSAQQCSGHWTGAGEQTWKSSGPAAIAHTANIAAAGGMMHGRSEACGVCGFPTEGGVHARDDVDSEDEREEELMLELGTALLEAEGCADPGSLFSPEERRFVARKLCAAGYTPHEWDLLQQMHEELSE</sequence>